<keyword evidence="2" id="KW-0067">ATP-binding</keyword>
<dbReference type="Pfam" id="PF25601">
    <property type="entry name" value="AAA_lid_14"/>
    <property type="match status" value="1"/>
</dbReference>
<dbReference type="Pfam" id="PF00158">
    <property type="entry name" value="Sigma54_activat"/>
    <property type="match status" value="1"/>
</dbReference>
<dbReference type="InterPro" id="IPR025944">
    <property type="entry name" value="Sigma_54_int_dom_CS"/>
</dbReference>
<dbReference type="Gene3D" id="3.40.50.300">
    <property type="entry name" value="P-loop containing nucleotide triphosphate hydrolases"/>
    <property type="match status" value="1"/>
</dbReference>
<dbReference type="Proteomes" id="UP001589838">
    <property type="component" value="Unassembled WGS sequence"/>
</dbReference>
<dbReference type="SMART" id="SM00382">
    <property type="entry name" value="AAA"/>
    <property type="match status" value="1"/>
</dbReference>
<feature type="domain" description="PAS" evidence="6">
    <location>
        <begin position="8"/>
        <end position="59"/>
    </location>
</feature>
<dbReference type="InterPro" id="IPR027417">
    <property type="entry name" value="P-loop_NTPase"/>
</dbReference>
<dbReference type="InterPro" id="IPR003593">
    <property type="entry name" value="AAA+_ATPase"/>
</dbReference>
<keyword evidence="1" id="KW-0547">Nucleotide-binding</keyword>
<dbReference type="PROSITE" id="PS00688">
    <property type="entry name" value="SIGMA54_INTERACT_3"/>
    <property type="match status" value="1"/>
</dbReference>
<evidence type="ECO:0000259" key="6">
    <source>
        <dbReference type="PROSITE" id="PS50112"/>
    </source>
</evidence>
<dbReference type="EMBL" id="JBHLUX010000026">
    <property type="protein sequence ID" value="MFC0470854.1"/>
    <property type="molecule type" value="Genomic_DNA"/>
</dbReference>
<evidence type="ECO:0000313" key="8">
    <source>
        <dbReference type="Proteomes" id="UP001589838"/>
    </source>
</evidence>
<reference evidence="7 8" key="1">
    <citation type="submission" date="2024-09" db="EMBL/GenBank/DDBJ databases">
        <authorList>
            <person name="Sun Q."/>
            <person name="Mori K."/>
        </authorList>
    </citation>
    <scope>NUCLEOTIDE SEQUENCE [LARGE SCALE GENOMIC DNA]</scope>
    <source>
        <strain evidence="7 8">NCAIM B.02610</strain>
    </source>
</reference>
<evidence type="ECO:0000313" key="7">
    <source>
        <dbReference type="EMBL" id="MFC0470854.1"/>
    </source>
</evidence>
<dbReference type="Pfam" id="PF08448">
    <property type="entry name" value="PAS_4"/>
    <property type="match status" value="1"/>
</dbReference>
<comment type="caution">
    <text evidence="7">The sequence shown here is derived from an EMBL/GenBank/DDBJ whole genome shotgun (WGS) entry which is preliminary data.</text>
</comment>
<evidence type="ECO:0000259" key="5">
    <source>
        <dbReference type="PROSITE" id="PS50045"/>
    </source>
</evidence>
<dbReference type="Gene3D" id="1.10.10.60">
    <property type="entry name" value="Homeodomain-like"/>
    <property type="match status" value="1"/>
</dbReference>
<keyword evidence="3" id="KW-0805">Transcription regulation</keyword>
<dbReference type="NCBIfam" id="TIGR00229">
    <property type="entry name" value="sensory_box"/>
    <property type="match status" value="1"/>
</dbReference>
<sequence length="471" mass="53265">MFLKPFETKQMFEAILESIDEAIHVVNSEGITIYYNQVAASNDGTTIDDVLGKHVLDVFPSLNRQSSTLLKVMENGKPIYQQSQTYKNIKGQLIDTVNTTLPITVGKRIIGAVEIAKDLSTVKKLSQSLLELQGKVNYQKSKPVSITGAKYHFDDIITECPEMKKVKDLAKKAAQTSSPVMIYGETGTGKELFIQSIHNASPRHKDQFIAQNCASLPASLLESTLFGTKKGSFTGSVDRPGLFELAHRGTLFLDEINTMSLEFQTKLLRVLEDGVIRRVGGTDSYLVDVRMIVAMNEHPLTCIEKGQLRTDLYYRLNVIFIEVPPLRERISDIPLLVQHFIKKYNYTFNKLVVGIEENVLKKLKHHQWPGNVRELEHTIEYAMNMVDCDTITIEHLPLYMQELSDELVSKEHKSYSLKSTLEKTEMTLIKEALANSGNNVLHAAKKLEIPRQTLQYKMKKYNMILGNGELL</sequence>
<dbReference type="SUPFAM" id="SSF52540">
    <property type="entry name" value="P-loop containing nucleoside triphosphate hydrolases"/>
    <property type="match status" value="1"/>
</dbReference>
<dbReference type="CDD" id="cd00130">
    <property type="entry name" value="PAS"/>
    <property type="match status" value="1"/>
</dbReference>
<dbReference type="PROSITE" id="PS50045">
    <property type="entry name" value="SIGMA54_INTERACT_4"/>
    <property type="match status" value="1"/>
</dbReference>
<dbReference type="InterPro" id="IPR025662">
    <property type="entry name" value="Sigma_54_int_dom_ATP-bd_1"/>
</dbReference>
<accession>A0ABV6KC11</accession>
<dbReference type="Gene3D" id="1.10.8.60">
    <property type="match status" value="1"/>
</dbReference>
<organism evidence="7 8">
    <name type="scientific">Halalkalibacter kiskunsagensis</name>
    <dbReference type="NCBI Taxonomy" id="1548599"/>
    <lineage>
        <taxon>Bacteria</taxon>
        <taxon>Bacillati</taxon>
        <taxon>Bacillota</taxon>
        <taxon>Bacilli</taxon>
        <taxon>Bacillales</taxon>
        <taxon>Bacillaceae</taxon>
        <taxon>Halalkalibacter</taxon>
    </lineage>
</organism>
<dbReference type="SMART" id="SM00091">
    <property type="entry name" value="PAS"/>
    <property type="match status" value="1"/>
</dbReference>
<gene>
    <name evidence="7" type="ORF">ACFFHM_10195</name>
</gene>
<dbReference type="CDD" id="cd00009">
    <property type="entry name" value="AAA"/>
    <property type="match status" value="1"/>
</dbReference>
<proteinExistence type="predicted"/>
<keyword evidence="4" id="KW-0804">Transcription</keyword>
<dbReference type="InterPro" id="IPR002197">
    <property type="entry name" value="HTH_Fis"/>
</dbReference>
<dbReference type="PROSITE" id="PS50112">
    <property type="entry name" value="PAS"/>
    <property type="match status" value="1"/>
</dbReference>
<dbReference type="PANTHER" id="PTHR32071">
    <property type="entry name" value="TRANSCRIPTIONAL REGULATORY PROTEIN"/>
    <property type="match status" value="1"/>
</dbReference>
<dbReference type="InterPro" id="IPR013656">
    <property type="entry name" value="PAS_4"/>
</dbReference>
<dbReference type="PANTHER" id="PTHR32071:SF74">
    <property type="entry name" value="TRANSCRIPTIONAL ACTIVATOR ROCR"/>
    <property type="match status" value="1"/>
</dbReference>
<keyword evidence="8" id="KW-1185">Reference proteome</keyword>
<dbReference type="InterPro" id="IPR035965">
    <property type="entry name" value="PAS-like_dom_sf"/>
</dbReference>
<evidence type="ECO:0000256" key="4">
    <source>
        <dbReference type="ARBA" id="ARBA00023163"/>
    </source>
</evidence>
<dbReference type="PRINTS" id="PR01590">
    <property type="entry name" value="HTHFIS"/>
</dbReference>
<protein>
    <submittedName>
        <fullName evidence="7">Sigma-54 interaction domain-containing protein</fullName>
    </submittedName>
</protein>
<dbReference type="InterPro" id="IPR009057">
    <property type="entry name" value="Homeodomain-like_sf"/>
</dbReference>
<dbReference type="Gene3D" id="3.30.450.20">
    <property type="entry name" value="PAS domain"/>
    <property type="match status" value="1"/>
</dbReference>
<name>A0ABV6KC11_9BACI</name>
<evidence type="ECO:0000256" key="2">
    <source>
        <dbReference type="ARBA" id="ARBA00022840"/>
    </source>
</evidence>
<dbReference type="Pfam" id="PF02954">
    <property type="entry name" value="HTH_8"/>
    <property type="match status" value="1"/>
</dbReference>
<evidence type="ECO:0000256" key="3">
    <source>
        <dbReference type="ARBA" id="ARBA00023015"/>
    </source>
</evidence>
<dbReference type="InterPro" id="IPR002078">
    <property type="entry name" value="Sigma_54_int"/>
</dbReference>
<feature type="domain" description="Sigma-54 factor interaction" evidence="5">
    <location>
        <begin position="156"/>
        <end position="384"/>
    </location>
</feature>
<dbReference type="InterPro" id="IPR000014">
    <property type="entry name" value="PAS"/>
</dbReference>
<dbReference type="InterPro" id="IPR058031">
    <property type="entry name" value="AAA_lid_NorR"/>
</dbReference>
<evidence type="ECO:0000256" key="1">
    <source>
        <dbReference type="ARBA" id="ARBA00022741"/>
    </source>
</evidence>
<dbReference type="PROSITE" id="PS00675">
    <property type="entry name" value="SIGMA54_INTERACT_1"/>
    <property type="match status" value="1"/>
</dbReference>
<dbReference type="SUPFAM" id="SSF55785">
    <property type="entry name" value="PYP-like sensor domain (PAS domain)"/>
    <property type="match status" value="1"/>
</dbReference>
<dbReference type="SUPFAM" id="SSF46689">
    <property type="entry name" value="Homeodomain-like"/>
    <property type="match status" value="1"/>
</dbReference>